<dbReference type="AlphaFoldDB" id="A0A101EKY4"/>
<proteinExistence type="predicted"/>
<keyword evidence="1" id="KW-0472">Membrane</keyword>
<dbReference type="Proteomes" id="UP000053911">
    <property type="component" value="Unassembled WGS sequence"/>
</dbReference>
<dbReference type="PATRIC" id="fig|172049.5.peg.588"/>
<evidence type="ECO:0000256" key="1">
    <source>
        <dbReference type="SAM" id="Phobius"/>
    </source>
</evidence>
<comment type="caution">
    <text evidence="3">The sequence shown here is derived from an EMBL/GenBank/DDBJ whole genome shotgun (WGS) entry which is preliminary data.</text>
</comment>
<dbReference type="RefSeq" id="WP_283217744.1">
    <property type="nucleotide sequence ID" value="NZ_LGFD01000029.1"/>
</dbReference>
<dbReference type="EMBL" id="LGFD01000029">
    <property type="protein sequence ID" value="KUK17281.1"/>
    <property type="molecule type" value="Genomic_DNA"/>
</dbReference>
<organism evidence="3 4">
    <name type="scientific">Thermococcus sibiricus</name>
    <dbReference type="NCBI Taxonomy" id="172049"/>
    <lineage>
        <taxon>Archaea</taxon>
        <taxon>Methanobacteriati</taxon>
        <taxon>Methanobacteriota</taxon>
        <taxon>Thermococci</taxon>
        <taxon>Thermococcales</taxon>
        <taxon>Thermococcaceae</taxon>
        <taxon>Thermococcus</taxon>
    </lineage>
</organism>
<protein>
    <recommendedName>
        <fullName evidence="2">DUF7982 domain-containing protein</fullName>
    </recommendedName>
</protein>
<name>A0A101EKY4_9EURY</name>
<gene>
    <name evidence="3" type="ORF">XD54_1450</name>
</gene>
<reference evidence="4" key="1">
    <citation type="journal article" date="2015" name="MBio">
        <title>Genome-Resolved Metagenomic Analysis Reveals Roles for Candidate Phyla and Other Microbial Community Members in Biogeochemical Transformations in Oil Reservoirs.</title>
        <authorList>
            <person name="Hu P."/>
            <person name="Tom L."/>
            <person name="Singh A."/>
            <person name="Thomas B.C."/>
            <person name="Baker B.J."/>
            <person name="Piceno Y.M."/>
            <person name="Andersen G.L."/>
            <person name="Banfield J.F."/>
        </authorList>
    </citation>
    <scope>NUCLEOTIDE SEQUENCE [LARGE SCALE GENOMIC DNA]</scope>
</reference>
<sequence>MELKYIVSAALGISGGIMVLRGFLAANQSYINLGIAGMFLGAVVLTLKSSKYVKKDSLDILLKSHKGFFKALLSNLRLEGKAVYIPPYENLPEGGIFVPLHEEFDIDPARLDEGTFFLTETPDEKSMGLLITSLGKSLLEKYEEHLEAPISSVPELEASAGSVLRALGVAKRVHIEENESEVRVILTPEVSCSFEECERAPCPICASVLLGLAKATNNMVGVESFEKKDYGIEIKARKLGEVGEWI</sequence>
<dbReference type="Pfam" id="PF25939">
    <property type="entry name" value="DUF7982"/>
    <property type="match status" value="1"/>
</dbReference>
<feature type="transmembrane region" description="Helical" evidence="1">
    <location>
        <begin position="5"/>
        <end position="24"/>
    </location>
</feature>
<evidence type="ECO:0000259" key="2">
    <source>
        <dbReference type="Pfam" id="PF25939"/>
    </source>
</evidence>
<feature type="domain" description="DUF7982" evidence="2">
    <location>
        <begin position="10"/>
        <end position="228"/>
    </location>
</feature>
<keyword evidence="1" id="KW-1133">Transmembrane helix</keyword>
<accession>A0A101EKY4</accession>
<keyword evidence="1" id="KW-0812">Transmembrane</keyword>
<evidence type="ECO:0000313" key="4">
    <source>
        <dbReference type="Proteomes" id="UP000053911"/>
    </source>
</evidence>
<evidence type="ECO:0000313" key="3">
    <source>
        <dbReference type="EMBL" id="KUK17281.1"/>
    </source>
</evidence>
<feature type="transmembrane region" description="Helical" evidence="1">
    <location>
        <begin position="30"/>
        <end position="47"/>
    </location>
</feature>
<dbReference type="InterPro" id="IPR058288">
    <property type="entry name" value="DUF7982"/>
</dbReference>